<comment type="caution">
    <text evidence="8">The sequence shown here is derived from an EMBL/GenBank/DDBJ whole genome shotgun (WGS) entry which is preliminary data.</text>
</comment>
<evidence type="ECO:0000256" key="2">
    <source>
        <dbReference type="ARBA" id="ARBA00022475"/>
    </source>
</evidence>
<comment type="subcellular location">
    <subcellularLocation>
        <location evidence="1">Cell membrane</location>
        <topology evidence="1">Multi-pass membrane protein</topology>
    </subcellularLocation>
</comment>
<accession>A0A926CYS6</accession>
<keyword evidence="2" id="KW-1003">Cell membrane</keyword>
<evidence type="ECO:0000313" key="9">
    <source>
        <dbReference type="Proteomes" id="UP000654279"/>
    </source>
</evidence>
<dbReference type="AlphaFoldDB" id="A0A926CYS6"/>
<evidence type="ECO:0000256" key="5">
    <source>
        <dbReference type="ARBA" id="ARBA00023136"/>
    </source>
</evidence>
<dbReference type="GO" id="GO:0140359">
    <property type="term" value="F:ABC-type transporter activity"/>
    <property type="evidence" value="ECO:0007669"/>
    <property type="project" value="InterPro"/>
</dbReference>
<feature type="transmembrane region" description="Helical" evidence="6">
    <location>
        <begin position="186"/>
        <end position="211"/>
    </location>
</feature>
<keyword evidence="3 6" id="KW-0812">Transmembrane</keyword>
<evidence type="ECO:0000256" key="3">
    <source>
        <dbReference type="ARBA" id="ARBA00022692"/>
    </source>
</evidence>
<gene>
    <name evidence="8" type="ORF">H8699_01215</name>
</gene>
<dbReference type="RefSeq" id="WP_249284116.1">
    <property type="nucleotide sequence ID" value="NZ_JACRSO010000001.1"/>
</dbReference>
<evidence type="ECO:0000259" key="7">
    <source>
        <dbReference type="Pfam" id="PF12698"/>
    </source>
</evidence>
<evidence type="ECO:0000313" key="8">
    <source>
        <dbReference type="EMBL" id="MBC8528058.1"/>
    </source>
</evidence>
<feature type="transmembrane region" description="Helical" evidence="6">
    <location>
        <begin position="342"/>
        <end position="361"/>
    </location>
</feature>
<feature type="transmembrane region" description="Helical" evidence="6">
    <location>
        <begin position="21"/>
        <end position="38"/>
    </location>
</feature>
<keyword evidence="4 6" id="KW-1133">Transmembrane helix</keyword>
<name>A0A926CYS6_9FIRM</name>
<reference evidence="8" key="1">
    <citation type="submission" date="2020-08" db="EMBL/GenBank/DDBJ databases">
        <title>Genome public.</title>
        <authorList>
            <person name="Liu C."/>
            <person name="Sun Q."/>
        </authorList>
    </citation>
    <scope>NUCLEOTIDE SEQUENCE</scope>
    <source>
        <strain evidence="8">NSJ-44</strain>
    </source>
</reference>
<dbReference type="Pfam" id="PF12698">
    <property type="entry name" value="ABC2_membrane_3"/>
    <property type="match status" value="1"/>
</dbReference>
<proteinExistence type="predicted"/>
<keyword evidence="5 6" id="KW-0472">Membrane</keyword>
<dbReference type="GO" id="GO:0005886">
    <property type="term" value="C:plasma membrane"/>
    <property type="evidence" value="ECO:0007669"/>
    <property type="project" value="UniProtKB-SubCell"/>
</dbReference>
<feature type="domain" description="ABC-2 type transporter transmembrane" evidence="7">
    <location>
        <begin position="19"/>
        <end position="391"/>
    </location>
</feature>
<keyword evidence="9" id="KW-1185">Reference proteome</keyword>
<evidence type="ECO:0000256" key="4">
    <source>
        <dbReference type="ARBA" id="ARBA00022989"/>
    </source>
</evidence>
<feature type="transmembrane region" description="Helical" evidence="6">
    <location>
        <begin position="373"/>
        <end position="395"/>
    </location>
</feature>
<dbReference type="InterPro" id="IPR051449">
    <property type="entry name" value="ABC-2_transporter_component"/>
</dbReference>
<organism evidence="8 9">
    <name type="scientific">Luoshenia tenuis</name>
    <dbReference type="NCBI Taxonomy" id="2763654"/>
    <lineage>
        <taxon>Bacteria</taxon>
        <taxon>Bacillati</taxon>
        <taxon>Bacillota</taxon>
        <taxon>Clostridia</taxon>
        <taxon>Christensenellales</taxon>
        <taxon>Christensenellaceae</taxon>
        <taxon>Luoshenia</taxon>
    </lineage>
</organism>
<feature type="transmembrane region" description="Helical" evidence="6">
    <location>
        <begin position="281"/>
        <end position="303"/>
    </location>
</feature>
<dbReference type="PANTHER" id="PTHR30294">
    <property type="entry name" value="MEMBRANE COMPONENT OF ABC TRANSPORTER YHHJ-RELATED"/>
    <property type="match status" value="1"/>
</dbReference>
<protein>
    <submittedName>
        <fullName evidence="8">ABC transporter permease</fullName>
    </submittedName>
</protein>
<dbReference type="Proteomes" id="UP000654279">
    <property type="component" value="Unassembled WGS sequence"/>
</dbReference>
<feature type="transmembrane region" description="Helical" evidence="6">
    <location>
        <begin position="315"/>
        <end position="336"/>
    </location>
</feature>
<dbReference type="EMBL" id="JACRSO010000001">
    <property type="protein sequence ID" value="MBC8528058.1"/>
    <property type="molecule type" value="Genomic_DNA"/>
</dbReference>
<dbReference type="PANTHER" id="PTHR30294:SF29">
    <property type="entry name" value="MULTIDRUG ABC TRANSPORTER PERMEASE YBHS-RELATED"/>
    <property type="match status" value="1"/>
</dbReference>
<evidence type="ECO:0000256" key="6">
    <source>
        <dbReference type="SAM" id="Phobius"/>
    </source>
</evidence>
<feature type="transmembrane region" description="Helical" evidence="6">
    <location>
        <begin position="232"/>
        <end position="261"/>
    </location>
</feature>
<sequence>MSNFWNIMKFELRTYLTRKSFVILTVCLVLVMGAVLFYPRISAGFAAQGDEAAPPPEERTTLALQDAANLGQRETLISLFGAGFADQNIAYLDPELSLEEIKAQVASGEYAGAIVLLSPTEYLYVVDDLGMYDATTNIADELMTQFYRQSALTQLGLTPEQAQSVLNVQITNETIQTGKNQMSSFFYTYILIFALYFAILMYGQFVATSVATEKSSRAMEVLITAARPTQLMFGKVIGSGLAGLLQMTLILGSGFVFYQLNQSFWADNMIVTSIFGMPLSILLYTILFFVLGFFIYAFMYGALGSLATRTEDINTLTLPVTFLFIIAFFVTMFSMGTGAVDNPLMVACSYIPFTSPMAMFTRIAMGSVPPGEIIASIAILLVSTVAIGYLAAGIYRMGVLLYGNPPKPREILRLLRQNMKKA</sequence>
<dbReference type="InterPro" id="IPR013525">
    <property type="entry name" value="ABC2_TM"/>
</dbReference>
<evidence type="ECO:0000256" key="1">
    <source>
        <dbReference type="ARBA" id="ARBA00004651"/>
    </source>
</evidence>